<dbReference type="InterPro" id="IPR055334">
    <property type="entry name" value="PEX8-like"/>
</dbReference>
<sequence>MPADHLLNKVLGLYQTVHDEAQTSRIFGTTLTLLTELTNPLNLSLLTSQFLTAPAVWHRRHHDPLRATCLRVLGVYNTAAIHVRRNELENAEDKRRQHVQQQQQYHIGTSLASPPQTAGGGLKSEAWARAVVKGADERSSRWQHLLVLTGILMGFEGQGQGQERHGGLSRGMKGTLEQAVATAANLALQSLSREPLIAAAAVILALNYAFPLMSDAARLSVDCDALLPVAVHAMVGESGFEGGLFLGPIELDLGMVGRRLDWPETSLSYAAIRQLGSKSLVETAGPLSKLVAFAIENAKDHRLVLEAQDELVAFTARLLEQWQHVRLSEIDISDETMRLTEATLRGTWAVLWRLLTNTLFAVVAILRSVTARVLLDPRLKNDAVAPIVASKTLHIYRNLYFISSRGNDSFQVYTFSYLTSIDILARYSEPSVAFLKETLSPHTGSTPVHALHRTLDLFYLNTAEHLPLNLSPEACESLIIQPATVYLSQSAPPSNRMVELFEAAHSAVLSVLSCPQNGPIAVKMAPYYAETLLASFPSHMSPRQFRLAFRTLMQILSPPFPVSASNPELAETLLEMVRFRIPTAGQGYLPAAHDQDQDQAAQSPPMSEQSALVLTLIDSLPYLTLPILEDWMTIVAMSLHEIHDVALREGAKQRFWEILGSGELDVERAAIGVAWWGTKGGRELVVFGPARRSQGPQGAFLMSGAIVDDMASSRL</sequence>
<dbReference type="OrthoDB" id="2357318at2759"/>
<feature type="region of interest" description="Disordered" evidence="1">
    <location>
        <begin position="88"/>
        <end position="121"/>
    </location>
</feature>
<evidence type="ECO:0008006" key="4">
    <source>
        <dbReference type="Google" id="ProtNLM"/>
    </source>
</evidence>
<dbReference type="Pfam" id="PF26001">
    <property type="entry name" value="Pex8"/>
    <property type="match status" value="1"/>
</dbReference>
<evidence type="ECO:0000256" key="1">
    <source>
        <dbReference type="SAM" id="MobiDB-lite"/>
    </source>
</evidence>
<gene>
    <name evidence="2" type="ORF">VMCG_06663</name>
</gene>
<name>A0A423W6W8_9PEZI</name>
<dbReference type="STRING" id="356882.A0A423W6W8"/>
<organism evidence="2 3">
    <name type="scientific">Cytospora schulzeri</name>
    <dbReference type="NCBI Taxonomy" id="448051"/>
    <lineage>
        <taxon>Eukaryota</taxon>
        <taxon>Fungi</taxon>
        <taxon>Dikarya</taxon>
        <taxon>Ascomycota</taxon>
        <taxon>Pezizomycotina</taxon>
        <taxon>Sordariomycetes</taxon>
        <taxon>Sordariomycetidae</taxon>
        <taxon>Diaporthales</taxon>
        <taxon>Cytosporaceae</taxon>
        <taxon>Cytospora</taxon>
    </lineage>
</organism>
<keyword evidence="3" id="KW-1185">Reference proteome</keyword>
<accession>A0A423W6W8</accession>
<dbReference type="Proteomes" id="UP000283895">
    <property type="component" value="Unassembled WGS sequence"/>
</dbReference>
<evidence type="ECO:0000313" key="2">
    <source>
        <dbReference type="EMBL" id="ROV99093.1"/>
    </source>
</evidence>
<evidence type="ECO:0000313" key="3">
    <source>
        <dbReference type="Proteomes" id="UP000283895"/>
    </source>
</evidence>
<dbReference type="AlphaFoldDB" id="A0A423W6W8"/>
<protein>
    <recommendedName>
        <fullName evidence="4">Peroxin 8</fullName>
    </recommendedName>
</protein>
<dbReference type="EMBL" id="LKEA01000024">
    <property type="protein sequence ID" value="ROV99093.1"/>
    <property type="molecule type" value="Genomic_DNA"/>
</dbReference>
<dbReference type="PANTHER" id="PTHR39214">
    <property type="entry name" value="MICROBODY (PEROXISOME) BIOGENESIS PROTEIN PEROXIN 8 (EUROFUNG)"/>
    <property type="match status" value="1"/>
</dbReference>
<dbReference type="PANTHER" id="PTHR39214:SF1">
    <property type="entry name" value="MICROBODY (PEROXISOME) BIOGENESIS PROTEIN PEROXIN 8 (EUROFUNG)"/>
    <property type="match status" value="1"/>
</dbReference>
<comment type="caution">
    <text evidence="2">The sequence shown here is derived from an EMBL/GenBank/DDBJ whole genome shotgun (WGS) entry which is preliminary data.</text>
</comment>
<feature type="compositionally biased region" description="Polar residues" evidence="1">
    <location>
        <begin position="105"/>
        <end position="116"/>
    </location>
</feature>
<reference evidence="2 3" key="1">
    <citation type="submission" date="2015-09" db="EMBL/GenBank/DDBJ databases">
        <title>Host preference determinants of Valsa canker pathogens revealed by comparative genomics.</title>
        <authorList>
            <person name="Yin Z."/>
            <person name="Huang L."/>
        </authorList>
    </citation>
    <scope>NUCLEOTIDE SEQUENCE [LARGE SCALE GENOMIC DNA]</scope>
    <source>
        <strain evidence="2 3">03-1</strain>
    </source>
</reference>
<proteinExistence type="predicted"/>